<dbReference type="Pfam" id="PF24138">
    <property type="entry name" value="TPR_TNPO3_IPO13_2nd"/>
    <property type="match status" value="1"/>
</dbReference>
<dbReference type="InterPro" id="IPR058537">
    <property type="entry name" value="TPR_TNPO3_IPO13_4th"/>
</dbReference>
<dbReference type="Pfam" id="PF08389">
    <property type="entry name" value="Xpo1"/>
    <property type="match status" value="1"/>
</dbReference>
<dbReference type="PANTHER" id="PTHR12363">
    <property type="entry name" value="TRANSPORTIN 3 AND IMPORTIN 13"/>
    <property type="match status" value="1"/>
</dbReference>
<evidence type="ECO:0000256" key="6">
    <source>
        <dbReference type="ARBA" id="ARBA00022927"/>
    </source>
</evidence>
<evidence type="ECO:0000256" key="1">
    <source>
        <dbReference type="ARBA" id="ARBA00004259"/>
    </source>
</evidence>
<dbReference type="Pfam" id="PF24139">
    <property type="entry name" value="TPR_TNPO3_IPO13_4th"/>
    <property type="match status" value="1"/>
</dbReference>
<dbReference type="InterPro" id="IPR057941">
    <property type="entry name" value="TPR_TNPO3_IPO13_2nd"/>
</dbReference>
<evidence type="ECO:0000256" key="11">
    <source>
        <dbReference type="ARBA" id="ARBA00067328"/>
    </source>
</evidence>
<keyword evidence="8" id="KW-0539">Nucleus</keyword>
<proteinExistence type="predicted"/>
<evidence type="ECO:0000259" key="12">
    <source>
        <dbReference type="SMART" id="SM00913"/>
    </source>
</evidence>
<keyword evidence="3" id="KW-0813">Transport</keyword>
<dbReference type="InterPro" id="IPR051345">
    <property type="entry name" value="Importin_beta-like_NTR"/>
</dbReference>
<protein>
    <recommendedName>
        <fullName evidence="11">Transportin-3</fullName>
    </recommendedName>
</protein>
<keyword evidence="5" id="KW-0597">Phosphoprotein</keyword>
<dbReference type="SMART" id="SM00913">
    <property type="entry name" value="IBN_N"/>
    <property type="match status" value="1"/>
</dbReference>
<comment type="subcellular location">
    <subcellularLocation>
        <location evidence="2">Cytoplasm</location>
    </subcellularLocation>
    <subcellularLocation>
        <location evidence="1">Nucleus envelope</location>
    </subcellularLocation>
</comment>
<evidence type="ECO:0000256" key="5">
    <source>
        <dbReference type="ARBA" id="ARBA00022553"/>
    </source>
</evidence>
<reference evidence="14" key="1">
    <citation type="submission" date="2025-08" db="UniProtKB">
        <authorList>
            <consortium name="RefSeq"/>
        </authorList>
    </citation>
    <scope>IDENTIFICATION</scope>
    <source>
        <tissue evidence="14">Gonads</tissue>
    </source>
</reference>
<evidence type="ECO:0000256" key="9">
    <source>
        <dbReference type="ARBA" id="ARBA00060097"/>
    </source>
</evidence>
<evidence type="ECO:0000256" key="10">
    <source>
        <dbReference type="ARBA" id="ARBA00063116"/>
    </source>
</evidence>
<dbReference type="GO" id="GO:0005635">
    <property type="term" value="C:nuclear envelope"/>
    <property type="evidence" value="ECO:0007669"/>
    <property type="project" value="UniProtKB-SubCell"/>
</dbReference>
<evidence type="ECO:0000313" key="14">
    <source>
        <dbReference type="RefSeq" id="XP_030763536.1"/>
    </source>
</evidence>
<dbReference type="KEGG" id="soy:115888104"/>
<dbReference type="Proteomes" id="UP000504635">
    <property type="component" value="Unplaced"/>
</dbReference>
<dbReference type="FunCoup" id="A0A6J2YJT1">
    <property type="interactions" value="2716"/>
</dbReference>
<dbReference type="GO" id="GO:0005737">
    <property type="term" value="C:cytoplasm"/>
    <property type="evidence" value="ECO:0007669"/>
    <property type="project" value="UniProtKB-SubCell"/>
</dbReference>
<dbReference type="Pfam" id="PF03810">
    <property type="entry name" value="IBN_N"/>
    <property type="match status" value="1"/>
</dbReference>
<organism evidence="13 14">
    <name type="scientific">Sitophilus oryzae</name>
    <name type="common">Rice weevil</name>
    <name type="synonym">Curculio oryzae</name>
    <dbReference type="NCBI Taxonomy" id="7048"/>
    <lineage>
        <taxon>Eukaryota</taxon>
        <taxon>Metazoa</taxon>
        <taxon>Ecdysozoa</taxon>
        <taxon>Arthropoda</taxon>
        <taxon>Hexapoda</taxon>
        <taxon>Insecta</taxon>
        <taxon>Pterygota</taxon>
        <taxon>Neoptera</taxon>
        <taxon>Endopterygota</taxon>
        <taxon>Coleoptera</taxon>
        <taxon>Polyphaga</taxon>
        <taxon>Cucujiformia</taxon>
        <taxon>Curculionidae</taxon>
        <taxon>Dryophthorinae</taxon>
        <taxon>Sitophilus</taxon>
    </lineage>
</organism>
<feature type="domain" description="Importin N-terminal" evidence="12">
    <location>
        <begin position="29"/>
        <end position="95"/>
    </location>
</feature>
<dbReference type="AlphaFoldDB" id="A0A6J2YJT1"/>
<dbReference type="InterPro" id="IPR001494">
    <property type="entry name" value="Importin-beta_N"/>
</dbReference>
<dbReference type="SUPFAM" id="SSF48371">
    <property type="entry name" value="ARM repeat"/>
    <property type="match status" value="1"/>
</dbReference>
<keyword evidence="6" id="KW-0653">Protein transport</keyword>
<dbReference type="InterPro" id="IPR057942">
    <property type="entry name" value="TPR_TNPO3_IPO13_3rd"/>
</dbReference>
<sequence>MDQKPNLDVVVLAVTTLYQNPDRKEKERASKWLLELQGSVHAWTVADELLHQKRDLESCYFAAQTMRSKIHQSFHELPIEVYGSLRDSLLEHFNQITEDTSRIITTQLCLALADLILQMPSWQRATLDLINRFSNQSYIYPLVEILTVLPEELESRSVRLGENRRQEVLEDLKECSPTVIEFLTHCCTTYAGNLLKNSLIIARTIRCFTSWVSVEAVSLNRISDSVIVNLAFQILDFRPHEGKESNIQLSDAATDCICTLLRSLENNNNQIELENYLFNNILQLESSYHYSVANEDQTRSMEYCRLFTELAESFLDKIVSSSAPNNMHHSVKILDLVLMCVGHHDYEVAEITFNLWYLLSEQLYQLSNNNISDLFRPYIERLITALCRHCQMEPDCEGILEDGDEFKDFRIKVSELIRDVAFIVGSTSCFRQMFLNLQNAGVTWDQTEAALYIMRAVGKYVLSSENEVVPNVIEAIINIPETTHIAVRYTSVLLLGELCEWIESHSQVLDPVLNFLIHALAQPGLGAAAANALQNICATCSDNLSRHVPILLQLLHQIDTFGISDEAVVGLFKGVSTIIAVMPLNEITPAMRELCLMQVNPLCHLIDQNVSPTKGTKTDPVMWFDRLSSILRHVIVNNIPEGEVHPCKPVILEIWPVLSKAFDKYQNDIRIMERCCRSVRFMLRCASHQIHEVLQTLVGQIVRIYSVHKHSCFLYVGSILVDEYATDPRCIGGLIDMLQMFIEPTFQMLQEEHGLRNHPDTVDDFFRLCGRFIRRAPMSFLQCSALVPIIQCALLASQLDHKEANVSVMKFFCDLINQGQTGQSQPDYAERHKLVKDILDQFGQQLVTSLLQACVFYLQMYLLPEVSDVFVQLLDFNRTTTSKWLMNGLDTLPKRNNGGIMAATPEQLNDLHVTFIRATSSRSVTYVLKDLIRYYR</sequence>
<evidence type="ECO:0000256" key="2">
    <source>
        <dbReference type="ARBA" id="ARBA00004496"/>
    </source>
</evidence>
<evidence type="ECO:0000256" key="7">
    <source>
        <dbReference type="ARBA" id="ARBA00022990"/>
    </source>
</evidence>
<dbReference type="GeneID" id="115888104"/>
<evidence type="ECO:0000313" key="13">
    <source>
        <dbReference type="Proteomes" id="UP000504635"/>
    </source>
</evidence>
<evidence type="ECO:0000256" key="4">
    <source>
        <dbReference type="ARBA" id="ARBA00022490"/>
    </source>
</evidence>
<dbReference type="InterPro" id="IPR013598">
    <property type="entry name" value="Exportin-1/Importin-b-like"/>
</dbReference>
<dbReference type="RefSeq" id="XP_030763536.1">
    <property type="nucleotide sequence ID" value="XM_030907676.1"/>
</dbReference>
<dbReference type="Pfam" id="PF24140">
    <property type="entry name" value="TPR_TNPO3_IPO13_3rd"/>
    <property type="match status" value="1"/>
</dbReference>
<dbReference type="FunFam" id="1.25.10.10:FF:000079">
    <property type="entry name" value="transportin-3 isoform X1"/>
    <property type="match status" value="1"/>
</dbReference>
<dbReference type="InterPro" id="IPR011989">
    <property type="entry name" value="ARM-like"/>
</dbReference>
<comment type="subunit">
    <text evidence="10">Interacts with (GTP-bound) Ran. Interacts with (phosphorylated) SFRS1 and SFRS2; leading to their nuclear import. Interacts with NUP62. Interacts with RBM4. Interacts with CPSF6, promoting its nuclear import.</text>
</comment>
<dbReference type="OrthoDB" id="435593at2759"/>
<gene>
    <name evidence="14" type="primary">LOC115888104</name>
</gene>
<accession>A0A6J2YJT1</accession>
<dbReference type="InterPro" id="IPR016024">
    <property type="entry name" value="ARM-type_fold"/>
</dbReference>
<keyword evidence="7" id="KW-0007">Acetylation</keyword>
<dbReference type="GO" id="GO:0006606">
    <property type="term" value="P:protein import into nucleus"/>
    <property type="evidence" value="ECO:0007669"/>
    <property type="project" value="TreeGrafter"/>
</dbReference>
<dbReference type="PANTHER" id="PTHR12363:SF42">
    <property type="entry name" value="TRANSPORTIN-3"/>
    <property type="match status" value="1"/>
</dbReference>
<comment type="function">
    <text evidence="9">Importin, which transports target proteins into the nucleus. Specifically mediates the nuclear import of splicing factor serine/arginine (SR) proteins, such as RBM4, SFRS1 and SFRS2, by recognizing phosphorylated SR domains. Also mediates the nuclear import of serine/arginine (SR) protein CPSF6, independently of CPSF6 phosphorylation. The nuclear import process is regulated by the small GTPase Ran that partitions between cytoplasm and nucleus in the predominantly GDP- and GTP-bound form, respectively. Importin associates with target cargo proteins in the cytoplasm, and the competitive binding of GTP-bound Ran induces the release of cargos in the nucleus.</text>
</comment>
<dbReference type="InParanoid" id="A0A6J2YJT1"/>
<dbReference type="Gene3D" id="1.25.10.10">
    <property type="entry name" value="Leucine-rich Repeat Variant"/>
    <property type="match status" value="1"/>
</dbReference>
<name>A0A6J2YJT1_SITOR</name>
<evidence type="ECO:0000256" key="3">
    <source>
        <dbReference type="ARBA" id="ARBA00022448"/>
    </source>
</evidence>
<evidence type="ECO:0000256" key="8">
    <source>
        <dbReference type="ARBA" id="ARBA00023242"/>
    </source>
</evidence>
<dbReference type="GO" id="GO:0031267">
    <property type="term" value="F:small GTPase binding"/>
    <property type="evidence" value="ECO:0007669"/>
    <property type="project" value="InterPro"/>
</dbReference>
<keyword evidence="13" id="KW-1185">Reference proteome</keyword>
<keyword evidence="4" id="KW-0963">Cytoplasm</keyword>